<dbReference type="AlphaFoldDB" id="A0A7H9DUF5"/>
<feature type="chain" id="PRO_5028952758" evidence="1">
    <location>
        <begin position="21"/>
        <end position="293"/>
    </location>
</feature>
<dbReference type="Proteomes" id="UP000510643">
    <property type="component" value="Chromosome"/>
</dbReference>
<evidence type="ECO:0000313" key="3">
    <source>
        <dbReference type="Proteomes" id="UP000510643"/>
    </source>
</evidence>
<accession>A0A7H9DUF5</accession>
<proteinExistence type="predicted"/>
<feature type="signal peptide" evidence="1">
    <location>
        <begin position="1"/>
        <end position="20"/>
    </location>
</feature>
<evidence type="ECO:0000256" key="1">
    <source>
        <dbReference type="SAM" id="SignalP"/>
    </source>
</evidence>
<keyword evidence="3" id="KW-1185">Reference proteome</keyword>
<evidence type="ECO:0000313" key="2">
    <source>
        <dbReference type="EMBL" id="QLL58339.1"/>
    </source>
</evidence>
<name>A0A7H9DUF5_9FLAO</name>
<reference evidence="2 3" key="1">
    <citation type="submission" date="2019-06" db="EMBL/GenBank/DDBJ databases">
        <title>Emergence of pandrug resistant Empedobacter falsenii in China.</title>
        <authorList>
            <person name="Dong N."/>
            <person name="Chen S."/>
            <person name="Zhang R."/>
        </authorList>
    </citation>
    <scope>NUCLEOTIDE SEQUENCE [LARGE SCALE GENOMIC DNA]</scope>
    <source>
        <strain evidence="2 3">1681-1</strain>
    </source>
</reference>
<dbReference type="GeneID" id="78401730"/>
<dbReference type="KEGG" id="efal:FH779_09685"/>
<dbReference type="RefSeq" id="WP_180904515.1">
    <property type="nucleotide sequence ID" value="NZ_CP040908.1"/>
</dbReference>
<sequence length="293" mass="32327">MKKIILFTTSILFPSVFLFSQVGINTQSPNSTLSIEGSFEANYREVKTTTTLTNLDYYVSYTGNTIATFTLPVVESGTKSFSGRIYKIKNLSTNNLTLTAATGNTLRSTSIAIDNFIIPLGCFVEVVNNTNTSGGTWDLSFIGKPVNTNVEIYGTHLYIPPHGSSVASSTDKADFTNHAITKYDTPSTNTDAGWWLVNKTSTSVNTSSKTNSRMLLVYEYRGKAFNIDNMYPIITAGNDQSYPDVFTPSFVKLENVNNKTRLTISVRRSDDYSSSSNWAGTFLMNILLARKTN</sequence>
<keyword evidence="1" id="KW-0732">Signal</keyword>
<organism evidence="2 3">
    <name type="scientific">Empedobacter falsenii</name>
    <dbReference type="NCBI Taxonomy" id="343874"/>
    <lineage>
        <taxon>Bacteria</taxon>
        <taxon>Pseudomonadati</taxon>
        <taxon>Bacteroidota</taxon>
        <taxon>Flavobacteriia</taxon>
        <taxon>Flavobacteriales</taxon>
        <taxon>Weeksellaceae</taxon>
        <taxon>Empedobacter</taxon>
    </lineage>
</organism>
<dbReference type="EMBL" id="CP040908">
    <property type="protein sequence ID" value="QLL58339.1"/>
    <property type="molecule type" value="Genomic_DNA"/>
</dbReference>
<protein>
    <submittedName>
        <fullName evidence="2">Uncharacterized protein</fullName>
    </submittedName>
</protein>
<gene>
    <name evidence="2" type="ORF">FH779_09685</name>
</gene>